<keyword evidence="5" id="KW-0997">Cell inner membrane</keyword>
<dbReference type="STRING" id="1579979.WM2015_562"/>
<keyword evidence="14" id="KW-1185">Reference proteome</keyword>
<dbReference type="EMBL" id="CP012154">
    <property type="protein sequence ID" value="AKS40944.1"/>
    <property type="molecule type" value="Genomic_DNA"/>
</dbReference>
<gene>
    <name evidence="13" type="ORF">WM2015_562</name>
</gene>
<dbReference type="InterPro" id="IPR024230">
    <property type="entry name" value="GspL_cyto_dom"/>
</dbReference>
<dbReference type="Pfam" id="PF05134">
    <property type="entry name" value="T2SSL"/>
    <property type="match status" value="1"/>
</dbReference>
<dbReference type="NCBIfam" id="TIGR01709">
    <property type="entry name" value="typeII_sec_gspL"/>
    <property type="match status" value="1"/>
</dbReference>
<dbReference type="AlphaFoldDB" id="A0A0K0XTA3"/>
<evidence type="ECO:0000256" key="1">
    <source>
        <dbReference type="ARBA" id="ARBA00004377"/>
    </source>
</evidence>
<proteinExistence type="inferred from homology"/>
<dbReference type="GO" id="GO:0005886">
    <property type="term" value="C:plasma membrane"/>
    <property type="evidence" value="ECO:0007669"/>
    <property type="project" value="UniProtKB-SubCell"/>
</dbReference>
<comment type="function">
    <text evidence="10">Inner membrane component of the type II secretion system required for the energy-dependent secretion of extracellular factors such as proteases and toxins from the periplasm.</text>
</comment>
<comment type="subcellular location">
    <subcellularLocation>
        <location evidence="1">Cell inner membrane</location>
        <topology evidence="1">Single-pass membrane protein</topology>
    </subcellularLocation>
</comment>
<dbReference type="InterPro" id="IPR025691">
    <property type="entry name" value="GspL_pp_dom"/>
</dbReference>
<name>A0A0K0XTA3_9GAMM</name>
<evidence type="ECO:0000256" key="4">
    <source>
        <dbReference type="ARBA" id="ARBA00022475"/>
    </source>
</evidence>
<evidence type="ECO:0000256" key="8">
    <source>
        <dbReference type="ARBA" id="ARBA00022989"/>
    </source>
</evidence>
<dbReference type="InterPro" id="IPR007812">
    <property type="entry name" value="T2SS_protein-GspL"/>
</dbReference>
<evidence type="ECO:0000256" key="7">
    <source>
        <dbReference type="ARBA" id="ARBA00022927"/>
    </source>
</evidence>
<keyword evidence="8" id="KW-1133">Transmembrane helix</keyword>
<evidence type="ECO:0000256" key="3">
    <source>
        <dbReference type="ARBA" id="ARBA00022448"/>
    </source>
</evidence>
<evidence type="ECO:0000313" key="14">
    <source>
        <dbReference type="Proteomes" id="UP000066624"/>
    </source>
</evidence>
<dbReference type="InterPro" id="IPR043129">
    <property type="entry name" value="ATPase_NBD"/>
</dbReference>
<keyword evidence="7 10" id="KW-0653">Protein transport</keyword>
<dbReference type="GO" id="GO:0015628">
    <property type="term" value="P:protein secretion by the type II secretion system"/>
    <property type="evidence" value="ECO:0007669"/>
    <property type="project" value="InterPro"/>
</dbReference>
<protein>
    <recommendedName>
        <fullName evidence="10">Type II secretion system protein L</fullName>
        <shortName evidence="10">T2SS protein L</shortName>
    </recommendedName>
</protein>
<evidence type="ECO:0000256" key="10">
    <source>
        <dbReference type="PIRNR" id="PIRNR015761"/>
    </source>
</evidence>
<evidence type="ECO:0000313" key="13">
    <source>
        <dbReference type="EMBL" id="AKS40944.1"/>
    </source>
</evidence>
<organism evidence="13 14">
    <name type="scientific">Wenzhouxiangella marina</name>
    <dbReference type="NCBI Taxonomy" id="1579979"/>
    <lineage>
        <taxon>Bacteria</taxon>
        <taxon>Pseudomonadati</taxon>
        <taxon>Pseudomonadota</taxon>
        <taxon>Gammaproteobacteria</taxon>
        <taxon>Chromatiales</taxon>
        <taxon>Wenzhouxiangellaceae</taxon>
        <taxon>Wenzhouxiangella</taxon>
    </lineage>
</organism>
<keyword evidence="6" id="KW-0812">Transmembrane</keyword>
<reference evidence="14" key="1">
    <citation type="submission" date="2015-07" db="EMBL/GenBank/DDBJ databases">
        <authorList>
            <person name="Kim K.M."/>
        </authorList>
    </citation>
    <scope>NUCLEOTIDE SEQUENCE [LARGE SCALE GENOMIC DNA]</scope>
    <source>
        <strain evidence="14">KCTC 42284</strain>
    </source>
</reference>
<feature type="domain" description="GspL periplasmic" evidence="12">
    <location>
        <begin position="235"/>
        <end position="384"/>
    </location>
</feature>
<dbReference type="Gene3D" id="3.30.420.380">
    <property type="match status" value="1"/>
</dbReference>
<dbReference type="Gene3D" id="3.30.420.370">
    <property type="match status" value="1"/>
</dbReference>
<feature type="domain" description="GspL cytoplasmic actin-ATPase-like" evidence="11">
    <location>
        <begin position="37"/>
        <end position="226"/>
    </location>
</feature>
<dbReference type="CDD" id="cd24017">
    <property type="entry name" value="ASKHA_T2SSL_N"/>
    <property type="match status" value="1"/>
</dbReference>
<dbReference type="PIRSF" id="PIRSF015761">
    <property type="entry name" value="Protein_L"/>
    <property type="match status" value="1"/>
</dbReference>
<dbReference type="GO" id="GO:0015627">
    <property type="term" value="C:type II protein secretion system complex"/>
    <property type="evidence" value="ECO:0007669"/>
    <property type="project" value="InterPro"/>
</dbReference>
<sequence length="388" mass="41617">MASSAKEQVLVHAAGDRWSWRVLDRAGRVRSEGASAPEQADWPKDLPVHVLVDAAHCIGLRLDLPPMSAARQAKALRWAAEEHLASSAEDEHVVAGPRDAEQRLCCVVIGQARMSELMGRFEPLAVEQLVPDALCLPWAPGQITLASFGDRVLARWGDWDFGSFEPDLVADLLSTLDPEATRVWYGEALPALADDAGIEHRPDEPLQVLVQGLKAVPINLLSGPFASGSARAARSYWRYAAAAAVAAMVLAFAHAVVELELLESRAAELAGELDAQFAAAFPGVTPAGRHREQAERQLSRLRYGEAAGLLDLMNQAAPVIAGQPGLVLEAMSFREGRLEFQLRAPDVAGLEALARRFRDLDLRAEVQSASLEADGASGRLLLTSAGGA</sequence>
<evidence type="ECO:0000256" key="9">
    <source>
        <dbReference type="ARBA" id="ARBA00023136"/>
    </source>
</evidence>
<dbReference type="GO" id="GO:0009276">
    <property type="term" value="C:Gram-negative-bacterium-type cell wall"/>
    <property type="evidence" value="ECO:0007669"/>
    <property type="project" value="InterPro"/>
</dbReference>
<accession>A0A0K0XTA3</accession>
<keyword evidence="3 10" id="KW-0813">Transport</keyword>
<evidence type="ECO:0000259" key="12">
    <source>
        <dbReference type="Pfam" id="PF12693"/>
    </source>
</evidence>
<evidence type="ECO:0000256" key="5">
    <source>
        <dbReference type="ARBA" id="ARBA00022519"/>
    </source>
</evidence>
<dbReference type="OrthoDB" id="7011844at2"/>
<keyword evidence="4" id="KW-1003">Cell membrane</keyword>
<dbReference type="Proteomes" id="UP000066624">
    <property type="component" value="Chromosome"/>
</dbReference>
<keyword evidence="9" id="KW-0472">Membrane</keyword>
<evidence type="ECO:0000256" key="6">
    <source>
        <dbReference type="ARBA" id="ARBA00022692"/>
    </source>
</evidence>
<dbReference type="SUPFAM" id="SSF53067">
    <property type="entry name" value="Actin-like ATPase domain"/>
    <property type="match status" value="1"/>
</dbReference>
<evidence type="ECO:0000259" key="11">
    <source>
        <dbReference type="Pfam" id="PF05134"/>
    </source>
</evidence>
<comment type="similarity">
    <text evidence="2 10">Belongs to the GSP L family.</text>
</comment>
<evidence type="ECO:0000256" key="2">
    <source>
        <dbReference type="ARBA" id="ARBA00005318"/>
    </source>
</evidence>
<dbReference type="Gene3D" id="3.30.1360.100">
    <property type="entry name" value="General secretion pathway protein M, EpsM"/>
    <property type="match status" value="1"/>
</dbReference>
<dbReference type="Pfam" id="PF12693">
    <property type="entry name" value="GspL_C"/>
    <property type="match status" value="1"/>
</dbReference>
<dbReference type="KEGG" id="wma:WM2015_562"/>
<dbReference type="RefSeq" id="WP_049724618.1">
    <property type="nucleotide sequence ID" value="NZ_CP012154.1"/>
</dbReference>